<evidence type="ECO:0000313" key="3">
    <source>
        <dbReference type="Proteomes" id="UP000827892"/>
    </source>
</evidence>
<dbReference type="EMBL" id="CP090891">
    <property type="protein sequence ID" value="ULU13958.1"/>
    <property type="molecule type" value="Genomic_DNA"/>
</dbReference>
<name>A0AAE9DZB4_CAEBR</name>
<evidence type="ECO:0000313" key="2">
    <source>
        <dbReference type="EMBL" id="ULU13958.1"/>
    </source>
</evidence>
<feature type="compositionally biased region" description="Basic residues" evidence="1">
    <location>
        <begin position="211"/>
        <end position="227"/>
    </location>
</feature>
<accession>A0AAE9DZB4</accession>
<evidence type="ECO:0000256" key="1">
    <source>
        <dbReference type="SAM" id="MobiDB-lite"/>
    </source>
</evidence>
<proteinExistence type="predicted"/>
<dbReference type="Proteomes" id="UP000827892">
    <property type="component" value="Chromosome I"/>
</dbReference>
<feature type="region of interest" description="Disordered" evidence="1">
    <location>
        <begin position="169"/>
        <end position="233"/>
    </location>
</feature>
<organism evidence="2 3">
    <name type="scientific">Caenorhabditis briggsae</name>
    <dbReference type="NCBI Taxonomy" id="6238"/>
    <lineage>
        <taxon>Eukaryota</taxon>
        <taxon>Metazoa</taxon>
        <taxon>Ecdysozoa</taxon>
        <taxon>Nematoda</taxon>
        <taxon>Chromadorea</taxon>
        <taxon>Rhabditida</taxon>
        <taxon>Rhabditina</taxon>
        <taxon>Rhabditomorpha</taxon>
        <taxon>Rhabditoidea</taxon>
        <taxon>Rhabditidae</taxon>
        <taxon>Peloderinae</taxon>
        <taxon>Caenorhabditis</taxon>
    </lineage>
</organism>
<reference evidence="2 3" key="1">
    <citation type="submission" date="2022-05" db="EMBL/GenBank/DDBJ databases">
        <title>Chromosome-level reference genomes for two strains of Caenorhabditis briggsae: an improved platform for comparative genomics.</title>
        <authorList>
            <person name="Stevens L."/>
            <person name="Andersen E.C."/>
        </authorList>
    </citation>
    <scope>NUCLEOTIDE SEQUENCE [LARGE SCALE GENOMIC DNA]</scope>
    <source>
        <strain evidence="2">QX1410_ONT</strain>
        <tissue evidence="2">Whole-organism</tissue>
    </source>
</reference>
<dbReference type="AlphaFoldDB" id="A0AAE9DZB4"/>
<gene>
    <name evidence="2" type="ORF">L3Y34_016461</name>
</gene>
<protein>
    <submittedName>
        <fullName evidence="2">Uncharacterized protein</fullName>
    </submittedName>
</protein>
<feature type="compositionally biased region" description="Basic and acidic residues" evidence="1">
    <location>
        <begin position="169"/>
        <end position="210"/>
    </location>
</feature>
<feature type="compositionally biased region" description="Basic and acidic residues" evidence="1">
    <location>
        <begin position="19"/>
        <end position="30"/>
    </location>
</feature>
<feature type="region of interest" description="Disordered" evidence="1">
    <location>
        <begin position="1"/>
        <end position="39"/>
    </location>
</feature>
<sequence length="233" mass="27067">MATIKQEIINAAEPDGSDGPDRKRLRRAEDQGSSDDPNAQVIKLLLANDTLNNENSELKMRIQQLEEALRNRPSIDIGNKVEEMDNWIKKLEKIHDEDIDLLKKSISDLAGKIDGKIDNLSQNVDNLSQKNEKVEKNQQKKLDKMARNIEQNEKDLQKFRQKIQAKIDKSMKAENEKSMKHMNEKFEKFRKQISAKIEKSAKNEEQDGQKKLRRGRPRCPPKSKIAGRNRWDR</sequence>